<dbReference type="Gene3D" id="3.60.15.10">
    <property type="entry name" value="Ribonuclease Z/Hydroxyacylglutathione hydrolase-like"/>
    <property type="match status" value="1"/>
</dbReference>
<feature type="repeat" description="Cell wall-binding" evidence="2">
    <location>
        <begin position="606"/>
        <end position="625"/>
    </location>
</feature>
<dbReference type="SUPFAM" id="SSF69360">
    <property type="entry name" value="Cell wall binding repeat"/>
    <property type="match status" value="2"/>
</dbReference>
<accession>A0ABX0IIZ5</accession>
<proteinExistence type="predicted"/>
<name>A0ABX0IIZ5_9ACTN</name>
<dbReference type="PROSITE" id="PS51170">
    <property type="entry name" value="CW"/>
    <property type="match status" value="7"/>
</dbReference>
<evidence type="ECO:0000313" key="6">
    <source>
        <dbReference type="Proteomes" id="UP000636394"/>
    </source>
</evidence>
<comment type="caution">
    <text evidence="5">The sequence shown here is derived from an EMBL/GenBank/DDBJ whole genome shotgun (WGS) entry which is preliminary data.</text>
</comment>
<reference evidence="5 6" key="1">
    <citation type="submission" date="2019-11" db="EMBL/GenBank/DDBJ databases">
        <title>Eggerthellaceae novel genus isolated from the rectal contents of marmort.</title>
        <authorList>
            <person name="Zhang G."/>
        </authorList>
    </citation>
    <scope>NUCLEOTIDE SEQUENCE [LARGE SCALE GENOMIC DNA]</scope>
    <source>
        <strain evidence="6">zg-886</strain>
    </source>
</reference>
<dbReference type="Pfam" id="PF19127">
    <property type="entry name" value="Choline_bind_3"/>
    <property type="match status" value="4"/>
</dbReference>
<evidence type="ECO:0000256" key="2">
    <source>
        <dbReference type="PROSITE-ProRule" id="PRU00591"/>
    </source>
</evidence>
<feature type="region of interest" description="Disordered" evidence="3">
    <location>
        <begin position="249"/>
        <end position="353"/>
    </location>
</feature>
<protein>
    <submittedName>
        <fullName evidence="5">MBL fold metallo-hydrolase</fullName>
    </submittedName>
</protein>
<feature type="compositionally biased region" description="Acidic residues" evidence="3">
    <location>
        <begin position="291"/>
        <end position="325"/>
    </location>
</feature>
<feature type="repeat" description="Cell wall-binding" evidence="2">
    <location>
        <begin position="708"/>
        <end position="727"/>
    </location>
</feature>
<feature type="domain" description="Metallo-beta-lactamase" evidence="4">
    <location>
        <begin position="111"/>
        <end position="224"/>
    </location>
</feature>
<dbReference type="Pfam" id="PF00753">
    <property type="entry name" value="Lactamase_B"/>
    <property type="match status" value="1"/>
</dbReference>
<organism evidence="5 6">
    <name type="scientific">Xiamenia xianingshaonis</name>
    <dbReference type="NCBI Taxonomy" id="2682776"/>
    <lineage>
        <taxon>Bacteria</taxon>
        <taxon>Bacillati</taxon>
        <taxon>Actinomycetota</taxon>
        <taxon>Coriobacteriia</taxon>
        <taxon>Eggerthellales</taxon>
        <taxon>Eggerthellaceae</taxon>
        <taxon>Xiamenia</taxon>
    </lineage>
</organism>
<evidence type="ECO:0000313" key="5">
    <source>
        <dbReference type="EMBL" id="NHM14540.1"/>
    </source>
</evidence>
<feature type="repeat" description="Cell wall-binding" evidence="2">
    <location>
        <begin position="688"/>
        <end position="707"/>
    </location>
</feature>
<dbReference type="EMBL" id="WPCR01000008">
    <property type="protein sequence ID" value="NHM14540.1"/>
    <property type="molecule type" value="Genomic_DNA"/>
</dbReference>
<dbReference type="InterPro" id="IPR036866">
    <property type="entry name" value="RibonucZ/Hydroxyglut_hydro"/>
</dbReference>
<feature type="compositionally biased region" description="Acidic residues" evidence="3">
    <location>
        <begin position="255"/>
        <end position="275"/>
    </location>
</feature>
<dbReference type="InterPro" id="IPR001279">
    <property type="entry name" value="Metallo-B-lactamas"/>
</dbReference>
<dbReference type="PANTHER" id="PTHR30619:SF7">
    <property type="entry name" value="BETA-LACTAMASE DOMAIN PROTEIN"/>
    <property type="match status" value="1"/>
</dbReference>
<feature type="compositionally biased region" description="Basic and acidic residues" evidence="3">
    <location>
        <begin position="132"/>
        <end position="145"/>
    </location>
</feature>
<dbReference type="Gene3D" id="2.10.270.10">
    <property type="entry name" value="Cholin Binding"/>
    <property type="match status" value="3"/>
</dbReference>
<dbReference type="PANTHER" id="PTHR30619">
    <property type="entry name" value="DNA INTERNALIZATION/COMPETENCE PROTEIN COMEC/REC2"/>
    <property type="match status" value="1"/>
</dbReference>
<feature type="region of interest" description="Disordered" evidence="3">
    <location>
        <begin position="126"/>
        <end position="150"/>
    </location>
</feature>
<keyword evidence="6" id="KW-1185">Reference proteome</keyword>
<dbReference type="SUPFAM" id="SSF56281">
    <property type="entry name" value="Metallo-hydrolase/oxidoreductase"/>
    <property type="match status" value="1"/>
</dbReference>
<gene>
    <name evidence="5" type="ORF">GMI68_07150</name>
</gene>
<dbReference type="InterPro" id="IPR052159">
    <property type="entry name" value="Competence_DNA_uptake"/>
</dbReference>
<feature type="compositionally biased region" description="Low complexity" evidence="3">
    <location>
        <begin position="276"/>
        <end position="290"/>
    </location>
</feature>
<evidence type="ECO:0000259" key="4">
    <source>
        <dbReference type="Pfam" id="PF00753"/>
    </source>
</evidence>
<keyword evidence="1" id="KW-0677">Repeat</keyword>
<evidence type="ECO:0000256" key="3">
    <source>
        <dbReference type="SAM" id="MobiDB-lite"/>
    </source>
</evidence>
<dbReference type="InterPro" id="IPR018337">
    <property type="entry name" value="Cell_wall/Cho-bd_repeat"/>
</dbReference>
<sequence length="789" mass="86719">MQIRNSQEVYQLSNDNRHMASQQSHILNASDTHRIERRDRMLFGHHAPFSGALTAHRALRPSCLVSRFAPLASAFALAVCLALAPHAPAFADNPPTSTDDGPTRIHVLPFEYTDCIVLESQGRFGIVDSGEDNDRPDGSDPRYPDRPGIVHGNGREAEVIAYLEGLGVNETNLEFYLGTHPHSDHIGSADEIIRAFKPTRVYVPEYSDGYILNPDRLWDNQYVYDQMLAAADELDIPVILNLDATAPLVPHEYDEPTDPDDPENPDDPSDPDNPDDPASPNDPSDPANPENQDDPADPSDSEDATDPDDQTDPSDSEGEADEGDETPGTGTGDGPDVPDPEEPVFPPHTGRPTFSLGAFDIEIVNFEDVSYKTLGANDCNDFCWGVSARAFDSHAFLAGDITDNDGDEQRLAQKLGRVDVIKLAHHGYAGSNTPALIAAIEPRYAFLTGPEARISTETDQILRIFDTQVYGAYPAAKHGYPAMIAEFAPEGAITVNVEDGMPYLDAYDKTPYAFSTLNGRPYPLFGWHEADSKTYWFENAAKPSRNAWVCDSGTWYRLDKAGDKLTGWQTISGTRYLFDESGAMVTGWVNDDGLRRYYDPVTAYAALGWQLIDNKWYFFDSAGVMQTGWILDGGAWYWLAPSNGAMATGWLKDGNTWYHLGSSGAMDTGWLKKGGVWYWLKPSSGAMATGWFRVSGTWYYANSSGAMQTGWLKDGGKWYYLDGSGAMRTGWASVGGKWYWLDSSGAMKTGWLKDGGAWYWLDGSGAMATGRRVVDGSVEYFSPSGVWLG</sequence>
<feature type="repeat" description="Cell wall-binding" evidence="2">
    <location>
        <begin position="647"/>
        <end position="666"/>
    </location>
</feature>
<dbReference type="Proteomes" id="UP000636394">
    <property type="component" value="Unassembled WGS sequence"/>
</dbReference>
<feature type="repeat" description="Cell wall-binding" evidence="2">
    <location>
        <begin position="748"/>
        <end position="767"/>
    </location>
</feature>
<feature type="repeat" description="Cell wall-binding" evidence="2">
    <location>
        <begin position="565"/>
        <end position="584"/>
    </location>
</feature>
<dbReference type="Pfam" id="PF01473">
    <property type="entry name" value="Choline_bind_1"/>
    <property type="match status" value="2"/>
</dbReference>
<evidence type="ECO:0000256" key="1">
    <source>
        <dbReference type="ARBA" id="ARBA00022737"/>
    </source>
</evidence>
<feature type="repeat" description="Cell wall-binding" evidence="2">
    <location>
        <begin position="728"/>
        <end position="747"/>
    </location>
</feature>